<evidence type="ECO:0000256" key="6">
    <source>
        <dbReference type="ARBA" id="ARBA00023004"/>
    </source>
</evidence>
<dbReference type="PROSITE" id="PS00086">
    <property type="entry name" value="CYTOCHROME_P450"/>
    <property type="match status" value="1"/>
</dbReference>
<comment type="cofactor">
    <cofactor evidence="1 8">
        <name>heme</name>
        <dbReference type="ChEBI" id="CHEBI:30413"/>
    </cofactor>
</comment>
<dbReference type="EMBL" id="LFYR01001404">
    <property type="protein sequence ID" value="KMZ62174.1"/>
    <property type="molecule type" value="Genomic_DNA"/>
</dbReference>
<dbReference type="InterPro" id="IPR002401">
    <property type="entry name" value="Cyt_P450_E_grp-I"/>
</dbReference>
<name>A0A0K9NZN7_ZOSMR</name>
<dbReference type="Pfam" id="PF00067">
    <property type="entry name" value="p450"/>
    <property type="match status" value="1"/>
</dbReference>
<feature type="transmembrane region" description="Helical" evidence="10">
    <location>
        <begin position="7"/>
        <end position="25"/>
    </location>
</feature>
<dbReference type="SUPFAM" id="SSF48264">
    <property type="entry name" value="Cytochrome P450"/>
    <property type="match status" value="1"/>
</dbReference>
<evidence type="ECO:0000256" key="3">
    <source>
        <dbReference type="ARBA" id="ARBA00022617"/>
    </source>
</evidence>
<reference evidence="12" key="1">
    <citation type="journal article" date="2016" name="Nature">
        <title>The genome of the seagrass Zostera marina reveals angiosperm adaptation to the sea.</title>
        <authorList>
            <person name="Olsen J.L."/>
            <person name="Rouze P."/>
            <person name="Verhelst B."/>
            <person name="Lin Y.-C."/>
            <person name="Bayer T."/>
            <person name="Collen J."/>
            <person name="Dattolo E."/>
            <person name="De Paoli E."/>
            <person name="Dittami S."/>
            <person name="Maumus F."/>
            <person name="Michel G."/>
            <person name="Kersting A."/>
            <person name="Lauritano C."/>
            <person name="Lohaus R."/>
            <person name="Toepel M."/>
            <person name="Tonon T."/>
            <person name="Vanneste K."/>
            <person name="Amirebrahimi M."/>
            <person name="Brakel J."/>
            <person name="Bostroem C."/>
            <person name="Chovatia M."/>
            <person name="Grimwood J."/>
            <person name="Jenkins J.W."/>
            <person name="Jueterbock A."/>
            <person name="Mraz A."/>
            <person name="Stam W.T."/>
            <person name="Tice H."/>
            <person name="Bornberg-Bauer E."/>
            <person name="Green P.J."/>
            <person name="Pearson G.A."/>
            <person name="Procaccini G."/>
            <person name="Duarte C.M."/>
            <person name="Schmutz J."/>
            <person name="Reusch T.B.H."/>
            <person name="Van de Peer Y."/>
        </authorList>
    </citation>
    <scope>NUCLEOTIDE SEQUENCE [LARGE SCALE GENOMIC DNA]</scope>
    <source>
        <strain evidence="12">cv. Finnish</strain>
    </source>
</reference>
<dbReference type="PANTHER" id="PTHR47951">
    <property type="entry name" value="OS08G0547900 PROTEIN"/>
    <property type="match status" value="1"/>
</dbReference>
<keyword evidence="5 9" id="KW-0560">Oxidoreductase</keyword>
<evidence type="ECO:0000256" key="5">
    <source>
        <dbReference type="ARBA" id="ARBA00023002"/>
    </source>
</evidence>
<keyword evidence="12" id="KW-1185">Reference proteome</keyword>
<evidence type="ECO:0000256" key="9">
    <source>
        <dbReference type="RuleBase" id="RU000461"/>
    </source>
</evidence>
<gene>
    <name evidence="11" type="ORF">ZOSMA_487G00020</name>
</gene>
<sequence length="510" mass="57165">MEDLKTWCVLLFFTVAMSVLISIVYRRRLNIHSPPGPMGLPLLGMLPFLHADQLHIYFALLAGRYGSIFSINLGFKPVVVVSSASLCREILSEKDVVFANRDVPVSARILFYAEDDFSFRPYGKEFQMLRRIIKNGLLGKATLDAMHGLRRTEIRAMVKRVEEMRGRPVEIGVEIFTTTLNVITSMMWGGKMHSNEHGGGAMKEMKDFKTQISDLVSLLGKPNVSDFFPMIGWLDLQRVKRKSMDLNKKFDELFEGIISEKKVGINGGGETAQASDFLDVLLGLEKTALTRTNIKGILMDLLSASTDTSSSVMEFAMAEMMRNPSLLTKAQEELDVVVGEGATVEEHHVTKLPYLHAIMKETLRLHPTLPLLIQHSPNQVCTIGGYSVSKDSRVYINAWAIHRDPRTWDDPLEFLPERFLGEDGRSYTGADFNYIPFGAGRRMCVGIEMAEKMSLYMIASLLHSFDWSLLKETKPVSAPAPAVVEKFGFVLKKATPLVAVPSIRLRKSQL</sequence>
<dbReference type="AlphaFoldDB" id="A0A0K9NZN7"/>
<dbReference type="InterPro" id="IPR001128">
    <property type="entry name" value="Cyt_P450"/>
</dbReference>
<dbReference type="GO" id="GO:0016705">
    <property type="term" value="F:oxidoreductase activity, acting on paired donors, with incorporation or reduction of molecular oxygen"/>
    <property type="evidence" value="ECO:0007669"/>
    <property type="project" value="InterPro"/>
</dbReference>
<proteinExistence type="inferred from homology"/>
<dbReference type="PRINTS" id="PR00385">
    <property type="entry name" value="P450"/>
</dbReference>
<evidence type="ECO:0000256" key="8">
    <source>
        <dbReference type="PIRSR" id="PIRSR602401-1"/>
    </source>
</evidence>
<evidence type="ECO:0000256" key="4">
    <source>
        <dbReference type="ARBA" id="ARBA00022723"/>
    </source>
</evidence>
<organism evidence="11 12">
    <name type="scientific">Zostera marina</name>
    <name type="common">Eelgrass</name>
    <dbReference type="NCBI Taxonomy" id="29655"/>
    <lineage>
        <taxon>Eukaryota</taxon>
        <taxon>Viridiplantae</taxon>
        <taxon>Streptophyta</taxon>
        <taxon>Embryophyta</taxon>
        <taxon>Tracheophyta</taxon>
        <taxon>Spermatophyta</taxon>
        <taxon>Magnoliopsida</taxon>
        <taxon>Liliopsida</taxon>
        <taxon>Zosteraceae</taxon>
        <taxon>Zostera</taxon>
    </lineage>
</organism>
<dbReference type="Gene3D" id="1.10.630.10">
    <property type="entry name" value="Cytochrome P450"/>
    <property type="match status" value="1"/>
</dbReference>
<keyword evidence="10" id="KW-0472">Membrane</keyword>
<dbReference type="Proteomes" id="UP000036987">
    <property type="component" value="Unassembled WGS sequence"/>
</dbReference>
<comment type="caution">
    <text evidence="11">The sequence shown here is derived from an EMBL/GenBank/DDBJ whole genome shotgun (WGS) entry which is preliminary data.</text>
</comment>
<dbReference type="PANTHER" id="PTHR47951:SF3">
    <property type="entry name" value="CYTOCHROME P450, FAMILY 706, SUBFAMILY A, POLYPEPTIDE 4"/>
    <property type="match status" value="1"/>
</dbReference>
<feature type="binding site" description="axial binding residue" evidence="8">
    <location>
        <position position="444"/>
    </location>
    <ligand>
        <name>heme</name>
        <dbReference type="ChEBI" id="CHEBI:30413"/>
    </ligand>
    <ligandPart>
        <name>Fe</name>
        <dbReference type="ChEBI" id="CHEBI:18248"/>
    </ligandPart>
</feature>
<dbReference type="STRING" id="29655.A0A0K9NZN7"/>
<keyword evidence="6 8" id="KW-0408">Iron</keyword>
<evidence type="ECO:0000256" key="2">
    <source>
        <dbReference type="ARBA" id="ARBA00010617"/>
    </source>
</evidence>
<evidence type="ECO:0000256" key="1">
    <source>
        <dbReference type="ARBA" id="ARBA00001971"/>
    </source>
</evidence>
<evidence type="ECO:0000256" key="7">
    <source>
        <dbReference type="ARBA" id="ARBA00023033"/>
    </source>
</evidence>
<keyword evidence="7 9" id="KW-0503">Monooxygenase</keyword>
<dbReference type="GO" id="GO:0004497">
    <property type="term" value="F:monooxygenase activity"/>
    <property type="evidence" value="ECO:0007669"/>
    <property type="project" value="UniProtKB-KW"/>
</dbReference>
<evidence type="ECO:0000313" key="11">
    <source>
        <dbReference type="EMBL" id="KMZ62174.1"/>
    </source>
</evidence>
<keyword evidence="10" id="KW-0812">Transmembrane</keyword>
<dbReference type="FunFam" id="1.10.630.10:FF:000126">
    <property type="entry name" value="Predicted protein"/>
    <property type="match status" value="1"/>
</dbReference>
<dbReference type="GO" id="GO:0005506">
    <property type="term" value="F:iron ion binding"/>
    <property type="evidence" value="ECO:0007669"/>
    <property type="project" value="InterPro"/>
</dbReference>
<dbReference type="OMA" id="WPVDIFP"/>
<keyword evidence="3 8" id="KW-0349">Heme</keyword>
<accession>A0A0K9NZN7</accession>
<dbReference type="InterPro" id="IPR036396">
    <property type="entry name" value="Cyt_P450_sf"/>
</dbReference>
<keyword evidence="10" id="KW-1133">Transmembrane helix</keyword>
<evidence type="ECO:0000256" key="10">
    <source>
        <dbReference type="SAM" id="Phobius"/>
    </source>
</evidence>
<comment type="similarity">
    <text evidence="2 9">Belongs to the cytochrome P450 family.</text>
</comment>
<protein>
    <submittedName>
        <fullName evidence="11">Uncharacterized protein</fullName>
    </submittedName>
</protein>
<dbReference type="PRINTS" id="PR00463">
    <property type="entry name" value="EP450I"/>
</dbReference>
<evidence type="ECO:0000313" key="12">
    <source>
        <dbReference type="Proteomes" id="UP000036987"/>
    </source>
</evidence>
<dbReference type="GO" id="GO:0020037">
    <property type="term" value="F:heme binding"/>
    <property type="evidence" value="ECO:0007669"/>
    <property type="project" value="InterPro"/>
</dbReference>
<dbReference type="OrthoDB" id="6764281at2759"/>
<dbReference type="InterPro" id="IPR017972">
    <property type="entry name" value="Cyt_P450_CS"/>
</dbReference>
<keyword evidence="4 8" id="KW-0479">Metal-binding</keyword>